<dbReference type="PANTHER" id="PTHR35971:SF5">
    <property type="entry name" value="OBSCURIN LIKE CYTOSKELETAL ADAPTOR 1"/>
    <property type="match status" value="1"/>
</dbReference>
<keyword evidence="8" id="KW-0539">Nucleus</keyword>
<evidence type="ECO:0000256" key="1">
    <source>
        <dbReference type="ARBA" id="ARBA00004123"/>
    </source>
</evidence>
<keyword evidence="12" id="KW-1185">Reference proteome</keyword>
<keyword evidence="5" id="KW-0597">Phosphoprotein</keyword>
<dbReference type="SUPFAM" id="SSF48726">
    <property type="entry name" value="Immunoglobulin"/>
    <property type="match status" value="2"/>
</dbReference>
<dbReference type="FunFam" id="2.60.40.10:FF:000050">
    <property type="entry name" value="Titin isoform B"/>
    <property type="match status" value="2"/>
</dbReference>
<evidence type="ECO:0000256" key="3">
    <source>
        <dbReference type="ARBA" id="ARBA00006692"/>
    </source>
</evidence>
<dbReference type="Gene3D" id="2.60.40.10">
    <property type="entry name" value="Immunoglobulins"/>
    <property type="match status" value="2"/>
</dbReference>
<keyword evidence="7" id="KW-1015">Disulfide bond</keyword>
<feature type="non-terminal residue" evidence="11">
    <location>
        <position position="171"/>
    </location>
</feature>
<organism evidence="11 12">
    <name type="scientific">Stegodyphus mimosarum</name>
    <name type="common">African social velvet spider</name>
    <dbReference type="NCBI Taxonomy" id="407821"/>
    <lineage>
        <taxon>Eukaryota</taxon>
        <taxon>Metazoa</taxon>
        <taxon>Ecdysozoa</taxon>
        <taxon>Arthropoda</taxon>
        <taxon>Chelicerata</taxon>
        <taxon>Arachnida</taxon>
        <taxon>Araneae</taxon>
        <taxon>Araneomorphae</taxon>
        <taxon>Entelegynae</taxon>
        <taxon>Eresoidea</taxon>
        <taxon>Eresidae</taxon>
        <taxon>Stegodyphus</taxon>
    </lineage>
</organism>
<evidence type="ECO:0000313" key="11">
    <source>
        <dbReference type="EMBL" id="KFM83596.1"/>
    </source>
</evidence>
<dbReference type="OrthoDB" id="6426021at2759"/>
<evidence type="ECO:0000256" key="9">
    <source>
        <dbReference type="ARBA" id="ARBA00023319"/>
    </source>
</evidence>
<protein>
    <submittedName>
        <fullName evidence="11">Titin</fullName>
    </submittedName>
</protein>
<dbReference type="InterPro" id="IPR003599">
    <property type="entry name" value="Ig_sub"/>
</dbReference>
<dbReference type="InterPro" id="IPR003598">
    <property type="entry name" value="Ig_sub2"/>
</dbReference>
<evidence type="ECO:0000256" key="8">
    <source>
        <dbReference type="ARBA" id="ARBA00023242"/>
    </source>
</evidence>
<comment type="subcellular location">
    <subcellularLocation>
        <location evidence="2">Cytoplasm</location>
    </subcellularLocation>
    <subcellularLocation>
        <location evidence="1">Nucleus</location>
    </subcellularLocation>
</comment>
<dbReference type="Proteomes" id="UP000054359">
    <property type="component" value="Unassembled WGS sequence"/>
</dbReference>
<gene>
    <name evidence="11" type="ORF">X975_26000</name>
</gene>
<evidence type="ECO:0000256" key="6">
    <source>
        <dbReference type="ARBA" id="ARBA00022737"/>
    </source>
</evidence>
<keyword evidence="6" id="KW-0677">Repeat</keyword>
<dbReference type="PANTHER" id="PTHR35971">
    <property type="entry name" value="SI:DKEY-31G6.6"/>
    <property type="match status" value="1"/>
</dbReference>
<feature type="domain" description="Ig-like" evidence="10">
    <location>
        <begin position="82"/>
        <end position="168"/>
    </location>
</feature>
<dbReference type="InterPro" id="IPR013783">
    <property type="entry name" value="Ig-like_fold"/>
</dbReference>
<comment type="similarity">
    <text evidence="3">Belongs to the protein kinase superfamily. CAMK Ser/Thr protein kinase family.</text>
</comment>
<dbReference type="OMA" id="ASMKHEM"/>
<dbReference type="InterPro" id="IPR007110">
    <property type="entry name" value="Ig-like_dom"/>
</dbReference>
<dbReference type="AlphaFoldDB" id="A0A087V1V7"/>
<dbReference type="Pfam" id="PF07679">
    <property type="entry name" value="I-set"/>
    <property type="match status" value="2"/>
</dbReference>
<dbReference type="EMBL" id="KL868861">
    <property type="protein sequence ID" value="KFM83596.1"/>
    <property type="molecule type" value="Genomic_DNA"/>
</dbReference>
<feature type="domain" description="Ig-like" evidence="10">
    <location>
        <begin position="1"/>
        <end position="78"/>
    </location>
</feature>
<dbReference type="GO" id="GO:0005634">
    <property type="term" value="C:nucleus"/>
    <property type="evidence" value="ECO:0007669"/>
    <property type="project" value="UniProtKB-SubCell"/>
</dbReference>
<accession>A0A087V1V7</accession>
<evidence type="ECO:0000313" key="12">
    <source>
        <dbReference type="Proteomes" id="UP000054359"/>
    </source>
</evidence>
<sequence>MKDVTVASKQSAAFQVELTKGDARARWFKDNKEIEFSEHVMLKIDGKRQKLIIYNATFEDAGTYTCVVGNKKKSAKLKVEAPTVEFTAKLPEKMVVPQDTDVSFTVELSRPDVPVQWLKNGEPVPEKDKFQFIKERNVYKMIVPRAQKDDAAEYSCVAGNVKTTTKLQVQG</sequence>
<evidence type="ECO:0000256" key="4">
    <source>
        <dbReference type="ARBA" id="ARBA00022490"/>
    </source>
</evidence>
<dbReference type="InterPro" id="IPR052385">
    <property type="entry name" value="Obscurin/Obscurin-like_Reg"/>
</dbReference>
<proteinExistence type="inferred from homology"/>
<dbReference type="InterPro" id="IPR036179">
    <property type="entry name" value="Ig-like_dom_sf"/>
</dbReference>
<dbReference type="SMART" id="SM00408">
    <property type="entry name" value="IGc2"/>
    <property type="match status" value="2"/>
</dbReference>
<evidence type="ECO:0000256" key="5">
    <source>
        <dbReference type="ARBA" id="ARBA00022553"/>
    </source>
</evidence>
<evidence type="ECO:0000256" key="2">
    <source>
        <dbReference type="ARBA" id="ARBA00004496"/>
    </source>
</evidence>
<dbReference type="STRING" id="407821.A0A087V1V7"/>
<evidence type="ECO:0000259" key="10">
    <source>
        <dbReference type="PROSITE" id="PS50835"/>
    </source>
</evidence>
<name>A0A087V1V7_STEMI</name>
<keyword evidence="9" id="KW-0393">Immunoglobulin domain</keyword>
<dbReference type="SMART" id="SM00409">
    <property type="entry name" value="IG"/>
    <property type="match status" value="2"/>
</dbReference>
<dbReference type="PROSITE" id="PS50835">
    <property type="entry name" value="IG_LIKE"/>
    <property type="match status" value="2"/>
</dbReference>
<reference evidence="11 12" key="1">
    <citation type="submission" date="2013-11" db="EMBL/GenBank/DDBJ databases">
        <title>Genome sequencing of Stegodyphus mimosarum.</title>
        <authorList>
            <person name="Bechsgaard J."/>
        </authorList>
    </citation>
    <scope>NUCLEOTIDE SEQUENCE [LARGE SCALE GENOMIC DNA]</scope>
</reference>
<keyword evidence="4" id="KW-0963">Cytoplasm</keyword>
<dbReference type="GO" id="GO:0005737">
    <property type="term" value="C:cytoplasm"/>
    <property type="evidence" value="ECO:0007669"/>
    <property type="project" value="UniProtKB-SubCell"/>
</dbReference>
<dbReference type="InterPro" id="IPR013098">
    <property type="entry name" value="Ig_I-set"/>
</dbReference>
<evidence type="ECO:0000256" key="7">
    <source>
        <dbReference type="ARBA" id="ARBA00023157"/>
    </source>
</evidence>